<accession>A0ACC2MXW4</accession>
<organism evidence="1 2">
    <name type="scientific">Persea americana</name>
    <name type="common">Avocado</name>
    <dbReference type="NCBI Taxonomy" id="3435"/>
    <lineage>
        <taxon>Eukaryota</taxon>
        <taxon>Viridiplantae</taxon>
        <taxon>Streptophyta</taxon>
        <taxon>Embryophyta</taxon>
        <taxon>Tracheophyta</taxon>
        <taxon>Spermatophyta</taxon>
        <taxon>Magnoliopsida</taxon>
        <taxon>Magnoliidae</taxon>
        <taxon>Laurales</taxon>
        <taxon>Lauraceae</taxon>
        <taxon>Persea</taxon>
    </lineage>
</organism>
<comment type="caution">
    <text evidence="1">The sequence shown here is derived from an EMBL/GenBank/DDBJ whole genome shotgun (WGS) entry which is preliminary data.</text>
</comment>
<keyword evidence="2" id="KW-1185">Reference proteome</keyword>
<reference evidence="1 2" key="1">
    <citation type="journal article" date="2022" name="Hortic Res">
        <title>A haplotype resolved chromosomal level avocado genome allows analysis of novel avocado genes.</title>
        <authorList>
            <person name="Nath O."/>
            <person name="Fletcher S.J."/>
            <person name="Hayward A."/>
            <person name="Shaw L.M."/>
            <person name="Masouleh A.K."/>
            <person name="Furtado A."/>
            <person name="Henry R.J."/>
            <person name="Mitter N."/>
        </authorList>
    </citation>
    <scope>NUCLEOTIDE SEQUENCE [LARGE SCALE GENOMIC DNA]</scope>
    <source>
        <strain evidence="2">cv. Hass</strain>
    </source>
</reference>
<dbReference type="EMBL" id="CM056809">
    <property type="protein sequence ID" value="KAJ8650602.1"/>
    <property type="molecule type" value="Genomic_DNA"/>
</dbReference>
<evidence type="ECO:0000313" key="1">
    <source>
        <dbReference type="EMBL" id="KAJ8650602.1"/>
    </source>
</evidence>
<sequence>MSQWTTKDALSPYPQLEDGDRLLSSSEWRWLRGLSTMQLLSNLISYLTGPLQQPTAAAAANVSTWAGAGWMFSLLGAFVADLYLGRYWTILFSFLLYILGLGMLTLSATLRSLRPPDCDIKTLSTSSCPSPTRFQVVFFFLSLYAAALALGGLKPSARNGRGPSSTTDKNILLPIDYEPREEPVHGSSTQFKVFMIFWVTSSSIGAHG</sequence>
<protein>
    <submittedName>
        <fullName evidence="1">Uncharacterized protein</fullName>
    </submittedName>
</protein>
<proteinExistence type="predicted"/>
<evidence type="ECO:0000313" key="2">
    <source>
        <dbReference type="Proteomes" id="UP001234297"/>
    </source>
</evidence>
<dbReference type="Proteomes" id="UP001234297">
    <property type="component" value="Chromosome 1"/>
</dbReference>
<name>A0ACC2MXW4_PERAE</name>
<gene>
    <name evidence="1" type="ORF">MRB53_003625</name>
</gene>